<dbReference type="Proteomes" id="UP000581408">
    <property type="component" value="Unassembled WGS sequence"/>
</dbReference>
<dbReference type="InterPro" id="IPR015797">
    <property type="entry name" value="NUDIX_hydrolase-like_dom_sf"/>
</dbReference>
<dbReference type="InterPro" id="IPR000086">
    <property type="entry name" value="NUDIX_hydrolase_dom"/>
</dbReference>
<name>A0A838CKF8_9CORY</name>
<evidence type="ECO:0000313" key="15">
    <source>
        <dbReference type="Proteomes" id="UP000581408"/>
    </source>
</evidence>
<dbReference type="Gene3D" id="3.90.79.10">
    <property type="entry name" value="Nucleoside Triphosphate Pyrophosphohydrolase"/>
    <property type="match status" value="1"/>
</dbReference>
<evidence type="ECO:0000256" key="4">
    <source>
        <dbReference type="ARBA" id="ARBA00022705"/>
    </source>
</evidence>
<evidence type="ECO:0000256" key="3">
    <source>
        <dbReference type="ARBA" id="ARBA00022457"/>
    </source>
</evidence>
<evidence type="ECO:0000256" key="7">
    <source>
        <dbReference type="ARBA" id="ARBA00022801"/>
    </source>
</evidence>
<keyword evidence="4" id="KW-0235">DNA replication</keyword>
<comment type="catalytic activity">
    <reaction evidence="10">
        <text>8-oxo-dGTP + H2O = 8-oxo-dGMP + diphosphate + H(+)</text>
        <dbReference type="Rhea" id="RHEA:31575"/>
        <dbReference type="ChEBI" id="CHEBI:15377"/>
        <dbReference type="ChEBI" id="CHEBI:15378"/>
        <dbReference type="ChEBI" id="CHEBI:33019"/>
        <dbReference type="ChEBI" id="CHEBI:63224"/>
        <dbReference type="ChEBI" id="CHEBI:77896"/>
        <dbReference type="EC" id="3.6.1.55"/>
    </reaction>
</comment>
<dbReference type="CDD" id="cd03425">
    <property type="entry name" value="NUDIX_MutT_NudA_like"/>
    <property type="match status" value="1"/>
</dbReference>
<dbReference type="SUPFAM" id="SSF55811">
    <property type="entry name" value="Nudix"/>
    <property type="match status" value="1"/>
</dbReference>
<dbReference type="EC" id="3.6.1.55" evidence="11"/>
<dbReference type="EMBL" id="JABFEE010000006">
    <property type="protein sequence ID" value="MBA1835518.1"/>
    <property type="molecule type" value="Genomic_DNA"/>
</dbReference>
<dbReference type="InterPro" id="IPR020084">
    <property type="entry name" value="NUDIX_hydrolase_CS"/>
</dbReference>
<keyword evidence="5" id="KW-0479">Metal-binding</keyword>
<accession>A0A838CKF8</accession>
<reference evidence="14 15" key="1">
    <citation type="submission" date="2020-05" db="EMBL/GenBank/DDBJ databases">
        <title>Descriptions of Corynebacterium xxxx sp. nov., Corynebacterium yyyy sp. nov. and Corynebacterium zzzz sp. nov.</title>
        <authorList>
            <person name="Zhang G."/>
        </authorList>
    </citation>
    <scope>NUCLEOTIDE SEQUENCE [LARGE SCALE GENOMIC DNA]</scope>
    <source>
        <strain evidence="15">zg-915</strain>
    </source>
</reference>
<evidence type="ECO:0000256" key="5">
    <source>
        <dbReference type="ARBA" id="ARBA00022723"/>
    </source>
</evidence>
<keyword evidence="8" id="KW-0460">Magnesium</keyword>
<proteinExistence type="inferred from homology"/>
<dbReference type="PANTHER" id="PTHR47707:SF1">
    <property type="entry name" value="NUDIX HYDROLASE FAMILY PROTEIN"/>
    <property type="match status" value="1"/>
</dbReference>
<comment type="similarity">
    <text evidence="2 12">Belongs to the Nudix hydrolase family.</text>
</comment>
<comment type="cofactor">
    <cofactor evidence="1">
        <name>Mg(2+)</name>
        <dbReference type="ChEBI" id="CHEBI:18420"/>
    </cofactor>
</comment>
<keyword evidence="7 12" id="KW-0378">Hydrolase</keyword>
<dbReference type="InterPro" id="IPR020476">
    <property type="entry name" value="Nudix_hydrolase"/>
</dbReference>
<evidence type="ECO:0000256" key="10">
    <source>
        <dbReference type="ARBA" id="ARBA00035861"/>
    </source>
</evidence>
<dbReference type="GO" id="GO:0044715">
    <property type="term" value="F:8-oxo-dGDP phosphatase activity"/>
    <property type="evidence" value="ECO:0007669"/>
    <property type="project" value="TreeGrafter"/>
</dbReference>
<dbReference type="GO" id="GO:0008413">
    <property type="term" value="F:8-oxo-7,8-dihydroguanosine triphosphate pyrophosphatase activity"/>
    <property type="evidence" value="ECO:0007669"/>
    <property type="project" value="TreeGrafter"/>
</dbReference>
<evidence type="ECO:0000256" key="8">
    <source>
        <dbReference type="ARBA" id="ARBA00022842"/>
    </source>
</evidence>
<dbReference type="GO" id="GO:0035539">
    <property type="term" value="F:8-oxo-7,8-dihydrodeoxyguanosine triphosphate pyrophosphatase activity"/>
    <property type="evidence" value="ECO:0007669"/>
    <property type="project" value="UniProtKB-EC"/>
</dbReference>
<dbReference type="RefSeq" id="WP_181194872.1">
    <property type="nucleotide sequence ID" value="NZ_JABFEE010000006.1"/>
</dbReference>
<sequence>MTKRIEVVGAVLVEDGRVFAAKRGPGKSMAGYWEFPGGKIEPGETPQAALARELREELGIDVIVGPFLVSATHDLGTSVIELSTYMCQISSGNLTLTEHIQSRWITRSELNMLDWAPADLPTVELLKERLS</sequence>
<evidence type="ECO:0000259" key="13">
    <source>
        <dbReference type="PROSITE" id="PS51462"/>
    </source>
</evidence>
<dbReference type="GO" id="GO:0044716">
    <property type="term" value="F:8-oxo-GDP phosphatase activity"/>
    <property type="evidence" value="ECO:0007669"/>
    <property type="project" value="TreeGrafter"/>
</dbReference>
<dbReference type="AlphaFoldDB" id="A0A838CKF8"/>
<comment type="caution">
    <text evidence="14">The sequence shown here is derived from an EMBL/GenBank/DDBJ whole genome shotgun (WGS) entry which is preliminary data.</text>
</comment>
<keyword evidence="6" id="KW-0227">DNA damage</keyword>
<dbReference type="GO" id="GO:0006260">
    <property type="term" value="P:DNA replication"/>
    <property type="evidence" value="ECO:0007669"/>
    <property type="project" value="UniProtKB-KW"/>
</dbReference>
<protein>
    <recommendedName>
        <fullName evidence="11">8-oxo-dGTP diphosphatase</fullName>
        <ecNumber evidence="11">3.6.1.55</ecNumber>
    </recommendedName>
</protein>
<dbReference type="PROSITE" id="PS00893">
    <property type="entry name" value="NUDIX_BOX"/>
    <property type="match status" value="1"/>
</dbReference>
<dbReference type="GO" id="GO:0046872">
    <property type="term" value="F:metal ion binding"/>
    <property type="evidence" value="ECO:0007669"/>
    <property type="project" value="UniProtKB-KW"/>
</dbReference>
<organism evidence="14 15">
    <name type="scientific">Corynebacterium wankanglinii</name>
    <dbReference type="NCBI Taxonomy" id="2735136"/>
    <lineage>
        <taxon>Bacteria</taxon>
        <taxon>Bacillati</taxon>
        <taxon>Actinomycetota</taxon>
        <taxon>Actinomycetes</taxon>
        <taxon>Mycobacteriales</taxon>
        <taxon>Corynebacteriaceae</taxon>
        <taxon>Corynebacterium</taxon>
    </lineage>
</organism>
<dbReference type="GO" id="GO:0006281">
    <property type="term" value="P:DNA repair"/>
    <property type="evidence" value="ECO:0007669"/>
    <property type="project" value="UniProtKB-KW"/>
</dbReference>
<evidence type="ECO:0000313" key="14">
    <source>
        <dbReference type="EMBL" id="MBA1835518.1"/>
    </source>
</evidence>
<keyword evidence="9" id="KW-0234">DNA repair</keyword>
<gene>
    <name evidence="14" type="ORF">HMC16_07260</name>
</gene>
<dbReference type="InterPro" id="IPR047127">
    <property type="entry name" value="MutT-like"/>
</dbReference>
<evidence type="ECO:0000256" key="11">
    <source>
        <dbReference type="ARBA" id="ARBA00038905"/>
    </source>
</evidence>
<dbReference type="PRINTS" id="PR00502">
    <property type="entry name" value="NUDIXFAMILY"/>
</dbReference>
<evidence type="ECO:0000256" key="2">
    <source>
        <dbReference type="ARBA" id="ARBA00005582"/>
    </source>
</evidence>
<evidence type="ECO:0000256" key="6">
    <source>
        <dbReference type="ARBA" id="ARBA00022763"/>
    </source>
</evidence>
<evidence type="ECO:0000256" key="9">
    <source>
        <dbReference type="ARBA" id="ARBA00023204"/>
    </source>
</evidence>
<evidence type="ECO:0000256" key="1">
    <source>
        <dbReference type="ARBA" id="ARBA00001946"/>
    </source>
</evidence>
<dbReference type="PROSITE" id="PS51462">
    <property type="entry name" value="NUDIX"/>
    <property type="match status" value="1"/>
</dbReference>
<feature type="domain" description="Nudix hydrolase" evidence="13">
    <location>
        <begin position="3"/>
        <end position="127"/>
    </location>
</feature>
<dbReference type="PANTHER" id="PTHR47707">
    <property type="entry name" value="8-OXO-DGTP DIPHOSPHATASE"/>
    <property type="match status" value="1"/>
</dbReference>
<keyword evidence="3" id="KW-0515">Mutator protein</keyword>
<evidence type="ECO:0000256" key="12">
    <source>
        <dbReference type="RuleBase" id="RU003476"/>
    </source>
</evidence>
<dbReference type="Pfam" id="PF00293">
    <property type="entry name" value="NUDIX"/>
    <property type="match status" value="1"/>
</dbReference>